<name>A0A811UVN2_CERCA</name>
<organism evidence="1 2">
    <name type="scientific">Ceratitis capitata</name>
    <name type="common">Mediterranean fruit fly</name>
    <name type="synonym">Tephritis capitata</name>
    <dbReference type="NCBI Taxonomy" id="7213"/>
    <lineage>
        <taxon>Eukaryota</taxon>
        <taxon>Metazoa</taxon>
        <taxon>Ecdysozoa</taxon>
        <taxon>Arthropoda</taxon>
        <taxon>Hexapoda</taxon>
        <taxon>Insecta</taxon>
        <taxon>Pterygota</taxon>
        <taxon>Neoptera</taxon>
        <taxon>Endopterygota</taxon>
        <taxon>Diptera</taxon>
        <taxon>Brachycera</taxon>
        <taxon>Muscomorpha</taxon>
        <taxon>Tephritoidea</taxon>
        <taxon>Tephritidae</taxon>
        <taxon>Ceratitis</taxon>
        <taxon>Ceratitis</taxon>
    </lineage>
</organism>
<dbReference type="AlphaFoldDB" id="A0A811UVN2"/>
<dbReference type="Proteomes" id="UP000606786">
    <property type="component" value="Unassembled WGS sequence"/>
</dbReference>
<reference evidence="1" key="1">
    <citation type="submission" date="2020-11" db="EMBL/GenBank/DDBJ databases">
        <authorList>
            <person name="Whitehead M."/>
        </authorList>
    </citation>
    <scope>NUCLEOTIDE SEQUENCE</scope>
    <source>
        <strain evidence="1">EGII</strain>
    </source>
</reference>
<evidence type="ECO:0000313" key="2">
    <source>
        <dbReference type="Proteomes" id="UP000606786"/>
    </source>
</evidence>
<proteinExistence type="predicted"/>
<gene>
    <name evidence="1" type="ORF">CCAP1982_LOCUS11711</name>
</gene>
<accession>A0A811UVN2</accession>
<dbReference type="EMBL" id="CAJHJT010000034">
    <property type="protein sequence ID" value="CAD7003249.1"/>
    <property type="molecule type" value="Genomic_DNA"/>
</dbReference>
<comment type="caution">
    <text evidence="1">The sequence shown here is derived from an EMBL/GenBank/DDBJ whole genome shotgun (WGS) entry which is preliminary data.</text>
</comment>
<protein>
    <submittedName>
        <fullName evidence="1">(Mediterranean fruit fly) hypothetical protein</fullName>
    </submittedName>
</protein>
<sequence length="77" mass="8569">MYELHISCSYDPHCRLSLSVKIIDEVDLKTPALHLSQATREKYADMKMPDPNSCTSSGTAVISGGDLYHKIMRATII</sequence>
<evidence type="ECO:0000313" key="1">
    <source>
        <dbReference type="EMBL" id="CAD7003249.1"/>
    </source>
</evidence>
<keyword evidence="2" id="KW-1185">Reference proteome</keyword>